<dbReference type="PANTHER" id="PTHR43142">
    <property type="entry name" value="CARBOXYLIC ESTER HYDROLASE"/>
    <property type="match status" value="1"/>
</dbReference>
<feature type="domain" description="Carboxylesterase type B" evidence="7">
    <location>
        <begin position="29"/>
        <end position="205"/>
    </location>
</feature>
<evidence type="ECO:0000256" key="3">
    <source>
        <dbReference type="ARBA" id="ARBA00022801"/>
    </source>
</evidence>
<keyword evidence="9" id="KW-1185">Reference proteome</keyword>
<dbReference type="AlphaFoldDB" id="A0AAV8XPK3"/>
<dbReference type="InterPro" id="IPR019826">
    <property type="entry name" value="Carboxylesterase_B_AS"/>
</dbReference>
<dbReference type="InterPro" id="IPR019819">
    <property type="entry name" value="Carboxylesterase_B_CS"/>
</dbReference>
<dbReference type="EMBL" id="JAPWTK010000441">
    <property type="protein sequence ID" value="KAJ8940292.1"/>
    <property type="molecule type" value="Genomic_DNA"/>
</dbReference>
<evidence type="ECO:0000259" key="7">
    <source>
        <dbReference type="Pfam" id="PF00135"/>
    </source>
</evidence>
<dbReference type="SUPFAM" id="SSF53474">
    <property type="entry name" value="alpha/beta-Hydrolases"/>
    <property type="match status" value="1"/>
</dbReference>
<dbReference type="InterPro" id="IPR029058">
    <property type="entry name" value="AB_hydrolase_fold"/>
</dbReference>
<evidence type="ECO:0000256" key="2">
    <source>
        <dbReference type="ARBA" id="ARBA00022487"/>
    </source>
</evidence>
<evidence type="ECO:0000256" key="5">
    <source>
        <dbReference type="ARBA" id="ARBA00023180"/>
    </source>
</evidence>
<dbReference type="PROSITE" id="PS00122">
    <property type="entry name" value="CARBOXYLESTERASE_B_1"/>
    <property type="match status" value="1"/>
</dbReference>
<organism evidence="8 9">
    <name type="scientific">Aromia moschata</name>
    <dbReference type="NCBI Taxonomy" id="1265417"/>
    <lineage>
        <taxon>Eukaryota</taxon>
        <taxon>Metazoa</taxon>
        <taxon>Ecdysozoa</taxon>
        <taxon>Arthropoda</taxon>
        <taxon>Hexapoda</taxon>
        <taxon>Insecta</taxon>
        <taxon>Pterygota</taxon>
        <taxon>Neoptera</taxon>
        <taxon>Endopterygota</taxon>
        <taxon>Coleoptera</taxon>
        <taxon>Polyphaga</taxon>
        <taxon>Cucujiformia</taxon>
        <taxon>Chrysomeloidea</taxon>
        <taxon>Cerambycidae</taxon>
        <taxon>Cerambycinae</taxon>
        <taxon>Callichromatini</taxon>
        <taxon>Aromia</taxon>
    </lineage>
</organism>
<evidence type="ECO:0000256" key="1">
    <source>
        <dbReference type="ARBA" id="ARBA00005964"/>
    </source>
</evidence>
<keyword evidence="5" id="KW-0325">Glycoprotein</keyword>
<comment type="caution">
    <text evidence="8">The sequence shown here is derived from an EMBL/GenBank/DDBJ whole genome shotgun (WGS) entry which is preliminary data.</text>
</comment>
<keyword evidence="3 6" id="KW-0378">Hydrolase</keyword>
<dbReference type="InterPro" id="IPR002018">
    <property type="entry name" value="CarbesteraseB"/>
</dbReference>
<sequence>MVGICWCIRGCRQLRRCQLFKIFLSILAQDTIVTIKNGQVRGRVEVTARGKQFYAFERIPYEPAENWSGVFDASSANEVVCIQNGNTGNTQTEDCLYVNVYTPVVPSSNAGLPIIYYIFGGGFLNGKSTFYGLGPHYFVEKDVIVVTASYPLDDSEIPGNFGLKDQNLGLKWVQDNIQYFGGDPSKVTIMGESAGGVSVTLQTLEQNVIRYNSCYKCSKASTVLDTVIYKDVKSTLLALVLFLGLFRGAISQSGSALCPWAYQRYHKDVAYALATNIDSSFSPTASSEELLTFLQNATLSKSSTAPIITRRNTYSNVQPRQSYDQMIQGFVWGPVIEPQHNSAFLTEEMYTTIANGVPIQFHYS</sequence>
<comment type="similarity">
    <text evidence="1 6">Belongs to the type-B carboxylesterase/lipase family.</text>
</comment>
<feature type="domain" description="Carboxylesterase type B" evidence="7">
    <location>
        <begin position="244"/>
        <end position="352"/>
    </location>
</feature>
<dbReference type="Proteomes" id="UP001162162">
    <property type="component" value="Unassembled WGS sequence"/>
</dbReference>
<dbReference type="Pfam" id="PF00135">
    <property type="entry name" value="COesterase"/>
    <property type="match status" value="2"/>
</dbReference>
<proteinExistence type="inferred from homology"/>
<dbReference type="EC" id="3.1.1.-" evidence="6"/>
<keyword evidence="2" id="KW-0719">Serine esterase</keyword>
<dbReference type="PROSITE" id="PS00941">
    <property type="entry name" value="CARBOXYLESTERASE_B_2"/>
    <property type="match status" value="1"/>
</dbReference>
<keyword evidence="4" id="KW-1015">Disulfide bond</keyword>
<dbReference type="GO" id="GO:0052689">
    <property type="term" value="F:carboxylic ester hydrolase activity"/>
    <property type="evidence" value="ECO:0007669"/>
    <property type="project" value="UniProtKB-KW"/>
</dbReference>
<evidence type="ECO:0000256" key="4">
    <source>
        <dbReference type="ARBA" id="ARBA00023157"/>
    </source>
</evidence>
<evidence type="ECO:0000256" key="6">
    <source>
        <dbReference type="RuleBase" id="RU361235"/>
    </source>
</evidence>
<reference evidence="8" key="1">
    <citation type="journal article" date="2023" name="Insect Mol. Biol.">
        <title>Genome sequencing provides insights into the evolution of gene families encoding plant cell wall-degrading enzymes in longhorned beetles.</title>
        <authorList>
            <person name="Shin N.R."/>
            <person name="Okamura Y."/>
            <person name="Kirsch R."/>
            <person name="Pauchet Y."/>
        </authorList>
    </citation>
    <scope>NUCLEOTIDE SEQUENCE</scope>
    <source>
        <strain evidence="8">AMC_N1</strain>
    </source>
</reference>
<evidence type="ECO:0000313" key="8">
    <source>
        <dbReference type="EMBL" id="KAJ8940292.1"/>
    </source>
</evidence>
<dbReference type="PANTHER" id="PTHR43142:SF1">
    <property type="entry name" value="CARBOXYLIC ESTER HYDROLASE"/>
    <property type="match status" value="1"/>
</dbReference>
<gene>
    <name evidence="8" type="ORF">NQ318_000114</name>
</gene>
<name>A0AAV8XPK3_9CUCU</name>
<accession>A0AAV8XPK3</accession>
<protein>
    <recommendedName>
        <fullName evidence="6">Carboxylic ester hydrolase</fullName>
        <ecNumber evidence="6">3.1.1.-</ecNumber>
    </recommendedName>
</protein>
<dbReference type="Gene3D" id="3.40.50.1820">
    <property type="entry name" value="alpha/beta hydrolase"/>
    <property type="match status" value="1"/>
</dbReference>
<evidence type="ECO:0000313" key="9">
    <source>
        <dbReference type="Proteomes" id="UP001162162"/>
    </source>
</evidence>